<evidence type="ECO:0000256" key="1">
    <source>
        <dbReference type="ARBA" id="ARBA00005189"/>
    </source>
</evidence>
<protein>
    <submittedName>
        <fullName evidence="7">1-acyl-sn-glycerol-3-phosphate acyltransferase</fullName>
    </submittedName>
</protein>
<accession>A0A1H6SQW8</accession>
<dbReference type="EMBL" id="FNZE01000001">
    <property type="protein sequence ID" value="SEI66275.1"/>
    <property type="molecule type" value="Genomic_DNA"/>
</dbReference>
<evidence type="ECO:0000256" key="4">
    <source>
        <dbReference type="ARBA" id="ARBA00023098"/>
    </source>
</evidence>
<dbReference type="Proteomes" id="UP000242930">
    <property type="component" value="Unassembled WGS sequence"/>
</dbReference>
<evidence type="ECO:0000256" key="3">
    <source>
        <dbReference type="ARBA" id="ARBA00022679"/>
    </source>
</evidence>
<dbReference type="RefSeq" id="WP_090306123.1">
    <property type="nucleotide sequence ID" value="NZ_FNZE01000001.1"/>
</dbReference>
<dbReference type="SMART" id="SM00563">
    <property type="entry name" value="PlsC"/>
    <property type="match status" value="1"/>
</dbReference>
<organism evidence="7 8">
    <name type="scientific">Pseudomonas linyingensis</name>
    <dbReference type="NCBI Taxonomy" id="915471"/>
    <lineage>
        <taxon>Bacteria</taxon>
        <taxon>Pseudomonadati</taxon>
        <taxon>Pseudomonadota</taxon>
        <taxon>Gammaproteobacteria</taxon>
        <taxon>Pseudomonadales</taxon>
        <taxon>Pseudomonadaceae</taxon>
        <taxon>Pseudomonas</taxon>
    </lineage>
</organism>
<proteinExistence type="predicted"/>
<dbReference type="InterPro" id="IPR002123">
    <property type="entry name" value="Plipid/glycerol_acylTrfase"/>
</dbReference>
<keyword evidence="2" id="KW-0444">Lipid biosynthesis</keyword>
<name>A0A1H6SQW8_9PSED</name>
<dbReference type="AlphaFoldDB" id="A0A1H6SQW8"/>
<comment type="pathway">
    <text evidence="1">Lipid metabolism.</text>
</comment>
<evidence type="ECO:0000313" key="8">
    <source>
        <dbReference type="Proteomes" id="UP000242930"/>
    </source>
</evidence>
<evidence type="ECO:0000256" key="5">
    <source>
        <dbReference type="ARBA" id="ARBA00023315"/>
    </source>
</evidence>
<dbReference type="GO" id="GO:0006654">
    <property type="term" value="P:phosphatidic acid biosynthetic process"/>
    <property type="evidence" value="ECO:0007669"/>
    <property type="project" value="TreeGrafter"/>
</dbReference>
<evidence type="ECO:0000313" key="7">
    <source>
        <dbReference type="EMBL" id="SEI66275.1"/>
    </source>
</evidence>
<evidence type="ECO:0000259" key="6">
    <source>
        <dbReference type="SMART" id="SM00563"/>
    </source>
</evidence>
<feature type="domain" description="Phospholipid/glycerol acyltransferase" evidence="6">
    <location>
        <begin position="71"/>
        <end position="182"/>
    </location>
</feature>
<dbReference type="CDD" id="cd07989">
    <property type="entry name" value="LPLAT_AGPAT-like"/>
    <property type="match status" value="1"/>
</dbReference>
<sequence length="257" mass="28220">MRRLRLYARLLRLLAVLGEGALYSGWVGLRERLGGAPMELRQQLTCRFMRHLRNTLPLQVEIRGQLPDAPALWLANHVSWVDIAVLGALRPLSFLAKAEVGRWPLAGWLARQAGTLFIRRGAGDSLAISRQLAEQLQQGRHLAIFPEGTSSDGSDVLRFHARLLAAAVDSGVAVQPVAIRYRRDGQRDPLAPFIGDDELPAHLLRLFAAERAMVEITLLAPIASQGLTRSELARRSQDAIAAVVCAEKQPAAIREAA</sequence>
<dbReference type="PANTHER" id="PTHR10434">
    <property type="entry name" value="1-ACYL-SN-GLYCEROL-3-PHOSPHATE ACYLTRANSFERASE"/>
    <property type="match status" value="1"/>
</dbReference>
<dbReference type="PANTHER" id="PTHR10434:SF64">
    <property type="entry name" value="1-ACYL-SN-GLYCEROL-3-PHOSPHATE ACYLTRANSFERASE-RELATED"/>
    <property type="match status" value="1"/>
</dbReference>
<reference evidence="8" key="1">
    <citation type="submission" date="2016-10" db="EMBL/GenBank/DDBJ databases">
        <authorList>
            <person name="Varghese N."/>
            <person name="Submissions S."/>
        </authorList>
    </citation>
    <scope>NUCLEOTIDE SEQUENCE [LARGE SCALE GENOMIC DNA]</scope>
    <source>
        <strain evidence="8">LMG 25967</strain>
    </source>
</reference>
<dbReference type="STRING" id="915471.SAMN05216201_101410"/>
<dbReference type="GO" id="GO:0003841">
    <property type="term" value="F:1-acylglycerol-3-phosphate O-acyltransferase activity"/>
    <property type="evidence" value="ECO:0007669"/>
    <property type="project" value="TreeGrafter"/>
</dbReference>
<gene>
    <name evidence="7" type="ORF">SAMN05216201_101410</name>
</gene>
<keyword evidence="3 7" id="KW-0808">Transferase</keyword>
<evidence type="ECO:0000256" key="2">
    <source>
        <dbReference type="ARBA" id="ARBA00022516"/>
    </source>
</evidence>
<keyword evidence="5 7" id="KW-0012">Acyltransferase</keyword>
<dbReference type="Pfam" id="PF01553">
    <property type="entry name" value="Acyltransferase"/>
    <property type="match status" value="1"/>
</dbReference>
<dbReference type="SUPFAM" id="SSF69593">
    <property type="entry name" value="Glycerol-3-phosphate (1)-acyltransferase"/>
    <property type="match status" value="1"/>
</dbReference>
<keyword evidence="4" id="KW-0443">Lipid metabolism</keyword>
<keyword evidence="8" id="KW-1185">Reference proteome</keyword>
<dbReference type="OrthoDB" id="9806880at2"/>